<accession>V9GZP1</accession>
<evidence type="ECO:0000313" key="1">
    <source>
        <dbReference type="EMBL" id="AAA75094.1"/>
    </source>
</evidence>
<dbReference type="AlphaFoldDB" id="V9GZP1"/>
<proteinExistence type="evidence at transcript level"/>
<name>V9GZP1_PINTA</name>
<protein>
    <submittedName>
        <fullName evidence="1">Chitinase homolog LP6 (lp6) protein</fullName>
    </submittedName>
</protein>
<reference evidence="1" key="1">
    <citation type="submission" date="1995-07" db="EMBL/GenBank/DDBJ databases">
        <title>Cloning of a chitinase homolog which lacks chitin binding sites and is down-regulated by water stress and wounding.</title>
        <authorList>
            <person name="Chang S."/>
            <person name="Puryea J."/>
            <person name="Funkhouser E.A."/>
            <person name="Newton R.J."/>
            <person name="Cairney J."/>
        </authorList>
    </citation>
    <scope>NUCLEOTIDE SEQUENCE</scope>
    <source>
        <strain evidence="1">S6PT2xs6PT3</strain>
    </source>
</reference>
<organism evidence="1">
    <name type="scientific">Pinus taeda</name>
    <name type="common">Loblolly pine</name>
    <dbReference type="NCBI Taxonomy" id="3352"/>
    <lineage>
        <taxon>Eukaryota</taxon>
        <taxon>Viridiplantae</taxon>
        <taxon>Streptophyta</taxon>
        <taxon>Embryophyta</taxon>
        <taxon>Tracheophyta</taxon>
        <taxon>Spermatophyta</taxon>
        <taxon>Pinopsida</taxon>
        <taxon>Pinidae</taxon>
        <taxon>Conifers I</taxon>
        <taxon>Pinales</taxon>
        <taxon>Pinaceae</taxon>
        <taxon>Pinus</taxon>
        <taxon>Pinus subgen. Pinus</taxon>
    </lineage>
</organism>
<sequence>MSPTWHRAFTCQGFQPDCILCFHY</sequence>
<dbReference type="EMBL" id="U31309">
    <property type="protein sequence ID" value="AAA75094.1"/>
    <property type="molecule type" value="mRNA"/>
</dbReference>